<evidence type="ECO:0000256" key="1">
    <source>
        <dbReference type="ARBA" id="ARBA00006914"/>
    </source>
</evidence>
<keyword evidence="2" id="KW-0547">Nucleotide-binding</keyword>
<evidence type="ECO:0000256" key="2">
    <source>
        <dbReference type="ARBA" id="ARBA00022741"/>
    </source>
</evidence>
<dbReference type="CDD" id="cd19481">
    <property type="entry name" value="RecA-like_protease"/>
    <property type="match status" value="1"/>
</dbReference>
<keyword evidence="3" id="KW-0067">ATP-binding</keyword>
<dbReference type="SUPFAM" id="SSF52540">
    <property type="entry name" value="P-loop containing nucleoside triphosphate hydrolases"/>
    <property type="match status" value="1"/>
</dbReference>
<proteinExistence type="inferred from homology"/>
<name>A0A679IUQ4_VARPD</name>
<dbReference type="GO" id="GO:0006508">
    <property type="term" value="P:proteolysis"/>
    <property type="evidence" value="ECO:0007669"/>
    <property type="project" value="UniProtKB-KW"/>
</dbReference>
<dbReference type="GO" id="GO:0005524">
    <property type="term" value="F:ATP binding"/>
    <property type="evidence" value="ECO:0007669"/>
    <property type="project" value="UniProtKB-KW"/>
</dbReference>
<evidence type="ECO:0000259" key="4">
    <source>
        <dbReference type="SMART" id="SM00382"/>
    </source>
</evidence>
<feature type="domain" description="AAA+ ATPase" evidence="4">
    <location>
        <begin position="486"/>
        <end position="618"/>
    </location>
</feature>
<organism evidence="5">
    <name type="scientific">Variovorax paradoxus</name>
    <dbReference type="NCBI Taxonomy" id="34073"/>
    <lineage>
        <taxon>Bacteria</taxon>
        <taxon>Pseudomonadati</taxon>
        <taxon>Pseudomonadota</taxon>
        <taxon>Betaproteobacteria</taxon>
        <taxon>Burkholderiales</taxon>
        <taxon>Comamonadaceae</taxon>
        <taxon>Variovorax</taxon>
    </lineage>
</organism>
<gene>
    <name evidence="5" type="primary">ftsH_1</name>
    <name evidence="5" type="ORF">VVAX_01846</name>
</gene>
<keyword evidence="5" id="KW-0378">Hydrolase</keyword>
<keyword evidence="5" id="KW-0645">Protease</keyword>
<protein>
    <submittedName>
        <fullName evidence="5">ATP-dependent zinc metalloprotease FtsH</fullName>
        <ecNumber evidence="5">3.4.24.-</ecNumber>
    </submittedName>
</protein>
<dbReference type="RefSeq" id="WP_339089536.1">
    <property type="nucleotide sequence ID" value="NZ_LR743507.1"/>
</dbReference>
<dbReference type="SMART" id="SM00382">
    <property type="entry name" value="AAA"/>
    <property type="match status" value="1"/>
</dbReference>
<dbReference type="InterPro" id="IPR027417">
    <property type="entry name" value="P-loop_NTPase"/>
</dbReference>
<dbReference type="GO" id="GO:0008237">
    <property type="term" value="F:metallopeptidase activity"/>
    <property type="evidence" value="ECO:0007669"/>
    <property type="project" value="UniProtKB-KW"/>
</dbReference>
<evidence type="ECO:0000256" key="3">
    <source>
        <dbReference type="ARBA" id="ARBA00022840"/>
    </source>
</evidence>
<dbReference type="GO" id="GO:0016887">
    <property type="term" value="F:ATP hydrolysis activity"/>
    <property type="evidence" value="ECO:0007669"/>
    <property type="project" value="InterPro"/>
</dbReference>
<accession>A0A679IUQ4</accession>
<comment type="similarity">
    <text evidence="1">Belongs to the AAA ATPase family.</text>
</comment>
<keyword evidence="5" id="KW-0482">Metalloprotease</keyword>
<dbReference type="AlphaFoldDB" id="A0A679IUQ4"/>
<reference evidence="5" key="1">
    <citation type="submission" date="2019-12" db="EMBL/GenBank/DDBJ databases">
        <authorList>
            <person name="Cremers G."/>
        </authorList>
    </citation>
    <scope>NUCLEOTIDE SEQUENCE</scope>
    <source>
        <strain evidence="5">Vvax</strain>
    </source>
</reference>
<dbReference type="PANTHER" id="PTHR23073">
    <property type="entry name" value="26S PROTEASOME REGULATORY SUBUNIT"/>
    <property type="match status" value="1"/>
</dbReference>
<dbReference type="EC" id="3.4.24.-" evidence="5"/>
<dbReference type="EMBL" id="LR743507">
    <property type="protein sequence ID" value="CAA2102619.1"/>
    <property type="molecule type" value="Genomic_DNA"/>
</dbReference>
<sequence>MTLHISLQPIQHGPHRHDAEAVVFLPGARGEDPVAQHWLRQVTLRLRREVCWLWRERSAQVAGTEAGSNANGALPPFSDRALATLDLLRYASDKRSFFAGDVTARHLGELIAAPIAPAGRATGPRGSFAWLVQALGLSPLDRFVLAMALLPAVDSSAGQVIAACLNDPGRTEPTLALAQRLWDEPDDLVRGFDAAHPLLRHGVLSAQGEGWHAALSVAGPVARELLFHGHETPSSLQAVPPCSDVAAPHGLRVTAPGARMSLQPLVGAAGAPLAEVAAAGCAPAGVPVVRPSPALQREHLPTFLVTAWLRGCAVYLPIDLLADGCAHDAHIGPPPFPALPLTVFVGLRDREALRGLGPNALPPIEVPPMTHGERLACWRGALPGVLDDSLLAEVARRFRYEREAIHRIGDELAAHGTVPTADALMQAARADLDLGALAQPVAPRFRLDELMLPPEQTRQIGEIVVAMRNLTRVHYEWGTARAWNEGGLAALFAGPPGTGKTMAAEAIARELGLPIYRIDLSQVVNKYIGETEKNLRRLFDAADSADVILFFDEADALFGKRTEVKDAHDRYANLEVSYLLERMERFKGLAILATNRKKDLDEAFLRRLRFVLELPLPGAAERLRIWQGAMPEGVDASALDLPFLAQNFALAGGHIRGIVFQACLQSANDGAPRALGMPAVIRAVHREYAKLERAHSLDQFGPYAPLVAAPRSP</sequence>
<dbReference type="InterPro" id="IPR003959">
    <property type="entry name" value="ATPase_AAA_core"/>
</dbReference>
<dbReference type="InterPro" id="IPR003593">
    <property type="entry name" value="AAA+_ATPase"/>
</dbReference>
<evidence type="ECO:0000313" key="5">
    <source>
        <dbReference type="EMBL" id="CAA2102619.1"/>
    </source>
</evidence>
<dbReference type="Gene3D" id="3.40.50.300">
    <property type="entry name" value="P-loop containing nucleotide triphosphate hydrolases"/>
    <property type="match status" value="1"/>
</dbReference>
<dbReference type="Pfam" id="PF00004">
    <property type="entry name" value="AAA"/>
    <property type="match status" value="1"/>
</dbReference>
<dbReference type="InterPro" id="IPR050221">
    <property type="entry name" value="26S_Proteasome_ATPase"/>
</dbReference>